<name>A0A8E2DJL8_9APHY</name>
<sequence length="384" mass="42714">MPLAISIVSGRRFRRSSRSLLSRTASVPPNPGTTSVRLQHSKVLVRHDIVSPDTPRSTALWQNQLRHLLHRGQALGAPTTVPGILTIVPVTPTAAATPDEPLPGVTQHELNIAFGLLPAVQLNPEANVDARLAETRNILNAVHNPHIWVAETRVQRLVTQEALAEAERAHAEYTLLNDASLRAPDPAESADLSVIVRIHPENCFLQADGYWDPTRPHASSFEQTKLRFCGVAPSRPAVLRDDFDAAYSNLEWLMGQVQHPTKKRQGLLSSENGLRRIQFRHAIFEPLTEDNAYTPEELTLPAQYRIEGWPVSTTAARTALNGMHETHRTRPLQAYDMALLSRLRSTRRGFAGLSPLVSAEDGSSWLRHMFIVLSPSTRIYVQLF</sequence>
<dbReference type="Proteomes" id="UP000250043">
    <property type="component" value="Unassembled WGS sequence"/>
</dbReference>
<organism evidence="1 2">
    <name type="scientific">Obba rivulosa</name>
    <dbReference type="NCBI Taxonomy" id="1052685"/>
    <lineage>
        <taxon>Eukaryota</taxon>
        <taxon>Fungi</taxon>
        <taxon>Dikarya</taxon>
        <taxon>Basidiomycota</taxon>
        <taxon>Agaricomycotina</taxon>
        <taxon>Agaricomycetes</taxon>
        <taxon>Polyporales</taxon>
        <taxon>Gelatoporiaceae</taxon>
        <taxon>Obba</taxon>
    </lineage>
</organism>
<evidence type="ECO:0000313" key="1">
    <source>
        <dbReference type="EMBL" id="OCH89502.1"/>
    </source>
</evidence>
<protein>
    <submittedName>
        <fullName evidence="1">Uncharacterized protein</fullName>
    </submittedName>
</protein>
<keyword evidence="2" id="KW-1185">Reference proteome</keyword>
<evidence type="ECO:0000313" key="2">
    <source>
        <dbReference type="Proteomes" id="UP000250043"/>
    </source>
</evidence>
<accession>A0A8E2DJL8</accession>
<proteinExistence type="predicted"/>
<dbReference type="AlphaFoldDB" id="A0A8E2DJL8"/>
<dbReference type="EMBL" id="KV722425">
    <property type="protein sequence ID" value="OCH89502.1"/>
    <property type="molecule type" value="Genomic_DNA"/>
</dbReference>
<gene>
    <name evidence="1" type="ORF">OBBRIDRAFT_826508</name>
</gene>
<reference evidence="1 2" key="1">
    <citation type="submission" date="2016-07" db="EMBL/GenBank/DDBJ databases">
        <title>Draft genome of the white-rot fungus Obba rivulosa 3A-2.</title>
        <authorList>
            <consortium name="DOE Joint Genome Institute"/>
            <person name="Miettinen O."/>
            <person name="Riley R."/>
            <person name="Acob R."/>
            <person name="Barry K."/>
            <person name="Cullen D."/>
            <person name="De Vries R."/>
            <person name="Hainaut M."/>
            <person name="Hatakka A."/>
            <person name="Henrissat B."/>
            <person name="Hilden K."/>
            <person name="Kuo R."/>
            <person name="Labutti K."/>
            <person name="Lipzen A."/>
            <person name="Makela M.R."/>
            <person name="Sandor L."/>
            <person name="Spatafora J.W."/>
            <person name="Grigoriev I.V."/>
            <person name="Hibbett D.S."/>
        </authorList>
    </citation>
    <scope>NUCLEOTIDE SEQUENCE [LARGE SCALE GENOMIC DNA]</scope>
    <source>
        <strain evidence="1 2">3A-2</strain>
    </source>
</reference>